<dbReference type="PROSITE" id="PS50287">
    <property type="entry name" value="SRCR_2"/>
    <property type="match status" value="2"/>
</dbReference>
<keyword evidence="5" id="KW-1133">Transmembrane helix</keyword>
<evidence type="ECO:0000256" key="9">
    <source>
        <dbReference type="PROSITE-ProRule" id="PRU00196"/>
    </source>
</evidence>
<keyword evidence="4" id="KW-0677">Repeat</keyword>
<feature type="chain" id="PRO_5035833330" description="SRCR domain-containing protein" evidence="10">
    <location>
        <begin position="21"/>
        <end position="1239"/>
    </location>
</feature>
<dbReference type="EMBL" id="CAJPWZ010001797">
    <property type="protein sequence ID" value="CAG2224145.1"/>
    <property type="molecule type" value="Genomic_DNA"/>
</dbReference>
<evidence type="ECO:0000313" key="12">
    <source>
        <dbReference type="EMBL" id="CAG2224145.1"/>
    </source>
</evidence>
<evidence type="ECO:0000313" key="13">
    <source>
        <dbReference type="Proteomes" id="UP000683360"/>
    </source>
</evidence>
<evidence type="ECO:0000259" key="11">
    <source>
        <dbReference type="PROSITE" id="PS50287"/>
    </source>
</evidence>
<dbReference type="Pfam" id="PF00530">
    <property type="entry name" value="SRCR"/>
    <property type="match status" value="2"/>
</dbReference>
<evidence type="ECO:0000256" key="3">
    <source>
        <dbReference type="ARBA" id="ARBA00022729"/>
    </source>
</evidence>
<evidence type="ECO:0000256" key="5">
    <source>
        <dbReference type="ARBA" id="ARBA00022989"/>
    </source>
</evidence>
<feature type="domain" description="SRCR" evidence="11">
    <location>
        <begin position="916"/>
        <end position="1018"/>
    </location>
</feature>
<dbReference type="InterPro" id="IPR053243">
    <property type="entry name" value="SJ_maturation_regulator"/>
</dbReference>
<organism evidence="12 13">
    <name type="scientific">Mytilus edulis</name>
    <name type="common">Blue mussel</name>
    <dbReference type="NCBI Taxonomy" id="6550"/>
    <lineage>
        <taxon>Eukaryota</taxon>
        <taxon>Metazoa</taxon>
        <taxon>Spiralia</taxon>
        <taxon>Lophotrochozoa</taxon>
        <taxon>Mollusca</taxon>
        <taxon>Bivalvia</taxon>
        <taxon>Autobranchia</taxon>
        <taxon>Pteriomorphia</taxon>
        <taxon>Mytilida</taxon>
        <taxon>Mytiloidea</taxon>
        <taxon>Mytilidae</taxon>
        <taxon>Mytilinae</taxon>
        <taxon>Mytilus</taxon>
    </lineage>
</organism>
<dbReference type="PANTHER" id="PTHR47653">
    <property type="entry name" value="PROTEIN BARK BEETLE"/>
    <property type="match status" value="1"/>
</dbReference>
<keyword evidence="7 9" id="KW-1015">Disulfide bond</keyword>
<gene>
    <name evidence="12" type="ORF">MEDL_37371</name>
</gene>
<dbReference type="SUPFAM" id="SSF51126">
    <property type="entry name" value="Pectin lyase-like"/>
    <property type="match status" value="2"/>
</dbReference>
<feature type="domain" description="SRCR" evidence="11">
    <location>
        <begin position="152"/>
        <end position="258"/>
    </location>
</feature>
<dbReference type="PANTHER" id="PTHR47653:SF1">
    <property type="entry name" value="DELETED IN MALIGNANT BRAIN TUMORS 1 PROTEIN"/>
    <property type="match status" value="1"/>
</dbReference>
<dbReference type="GO" id="GO:0016020">
    <property type="term" value="C:membrane"/>
    <property type="evidence" value="ECO:0007669"/>
    <property type="project" value="UniProtKB-SubCell"/>
</dbReference>
<evidence type="ECO:0000256" key="7">
    <source>
        <dbReference type="ARBA" id="ARBA00023157"/>
    </source>
</evidence>
<evidence type="ECO:0000256" key="4">
    <source>
        <dbReference type="ARBA" id="ARBA00022737"/>
    </source>
</evidence>
<dbReference type="SMART" id="SM00710">
    <property type="entry name" value="PbH1"/>
    <property type="match status" value="10"/>
</dbReference>
<accession>A0A8S3T0M2</accession>
<protein>
    <recommendedName>
        <fullName evidence="11">SRCR domain-containing protein</fullName>
    </recommendedName>
</protein>
<dbReference type="GO" id="GO:0045217">
    <property type="term" value="P:cell-cell junction maintenance"/>
    <property type="evidence" value="ECO:0007669"/>
    <property type="project" value="TreeGrafter"/>
</dbReference>
<dbReference type="InterPro" id="IPR006626">
    <property type="entry name" value="PbH1"/>
</dbReference>
<keyword evidence="3 10" id="KW-0732">Signal</keyword>
<keyword evidence="13" id="KW-1185">Reference proteome</keyword>
<comment type="caution">
    <text evidence="9">Lacks conserved residue(s) required for the propagation of feature annotation.</text>
</comment>
<sequence>MAVVLFTCILAAICFRFGSSQIFTPPPPGEKPVISNGIVYNLRHIPVECQEPRVLEVRQINYGMVLPENKKWAIMKIYSPYKIQGNIEIPPNTCLYIEPGVTMYFGPGFGMIVNGTLIARGSEENGGRITMTKIPETSQSGVVTSNPFPTDARLMDGNTTRDGKLELFYQGRWRGVCNNYINYTKIDANVTCQHLGFVWGNFTYHSFSRNKTEYMLFERPQCTGSEKSLFDCPGARNQKMTLGKHICDGQQLIGFQCAGLRDDLATSNWRGLEFYNVTVQPQKFGNLYYNKTLTWLEFLDISYAGRDVYRGDGFNHGRASISASPYVPLMNNITVTHGAYDGINMTEIIGPIHIANSTVSHNRGYGIYIETAIGRVLINETDANNNWGDGVKMYMKNYTIYDWELKYPSSGSFCRAAVPSEPNYPFFVYENIIDTSGNKPFDSYDCTREYNTVPNHRITVHFFIDGTGPYSFSNHEMIYDNYKSDKNLIATFKVTNGSFPQSITSKSNRIVINMQYQLPPKPLNSREQRCKTFPYCLRFLLQFWSDEGLDEELRFINSSASNNTGYGLNVQDMRCKVAVNSSVVSGNQYGAGIRIYQGAGEIAINNTMIENNARCGVNISYAGGYQLVNNSKILSNDGYGLITEYIMLNNTRFEHFLKLEIARSEFTENVWTAVRVGNYCHNNGRYAINMRLTQNSPYQKIEFKFNKVMGNYIKDTSIYLNPRNRANAPIIVSSSNIFVQRNYIYNPGSIRDIATHLVDPSITLDGNYNWWGPLTDDKVHEFVHSRIFDKDDRYNLANIEYFPVLREQWLYTQQTTHDIPKYRWVFNRGNKIGGVLDTPGFTAQPNTRYHVDKDIFIIPGATLELKPNTILEFENSIGMVVHGRLKADGIQAITPVKFTLRNDPDEVAIENRTATVRLVDGKDEYEGRLEVEMFNNTWGTVCNRGWTEENAAVVCLQLGLTYDPAHGEAKHKVPSTDTVMMSRVQCNFLDTDLTQCESEKYGEFNYCNVEEIVYLRCQPPTWTGVTLPAVPKGSMPEPTQIRHVVIEHAGLLDADDMKYTPGLTIDYNYLKITGLIVRHSVSDGVNVKYSHPHTENLFEHCMFDNNQGHGFLTRSPFLDIKYATMNNNEKSGFVYDPFFTEYQALSVRNFIEPSLTVDLGGTPYYSLGDNSMAFIVTKPGLQTVDFTYMMEIYVSDRYRTTLQLLDYNPKTAVEKVTIYDSNKLGITTNTKRWEIEKTL</sequence>
<keyword evidence="2" id="KW-0812">Transmembrane</keyword>
<feature type="disulfide bond" evidence="9">
    <location>
        <begin position="222"/>
        <end position="232"/>
    </location>
</feature>
<evidence type="ECO:0000256" key="10">
    <source>
        <dbReference type="SAM" id="SignalP"/>
    </source>
</evidence>
<dbReference type="InterPro" id="IPR012334">
    <property type="entry name" value="Pectin_lyas_fold"/>
</dbReference>
<dbReference type="Gene3D" id="2.160.20.10">
    <property type="entry name" value="Single-stranded right-handed beta-helix, Pectin lyase-like"/>
    <property type="match status" value="1"/>
</dbReference>
<evidence type="ECO:0000256" key="2">
    <source>
        <dbReference type="ARBA" id="ARBA00022692"/>
    </source>
</evidence>
<keyword evidence="6" id="KW-0472">Membrane</keyword>
<proteinExistence type="predicted"/>
<name>A0A8S3T0M2_MYTED</name>
<comment type="caution">
    <text evidence="12">The sequence shown here is derived from an EMBL/GenBank/DDBJ whole genome shotgun (WGS) entry which is preliminary data.</text>
</comment>
<evidence type="ECO:0000256" key="1">
    <source>
        <dbReference type="ARBA" id="ARBA00004167"/>
    </source>
</evidence>
<comment type="subcellular location">
    <subcellularLocation>
        <location evidence="1">Membrane</location>
        <topology evidence="1">Single-pass membrane protein</topology>
    </subcellularLocation>
</comment>
<dbReference type="AlphaFoldDB" id="A0A8S3T0M2"/>
<dbReference type="SUPFAM" id="SSF56487">
    <property type="entry name" value="SRCR-like"/>
    <property type="match status" value="2"/>
</dbReference>
<feature type="signal peptide" evidence="10">
    <location>
        <begin position="1"/>
        <end position="20"/>
    </location>
</feature>
<dbReference type="Gene3D" id="3.10.250.10">
    <property type="entry name" value="SRCR-like domain"/>
    <property type="match status" value="2"/>
</dbReference>
<dbReference type="PRINTS" id="PR00258">
    <property type="entry name" value="SPERACTRCPTR"/>
</dbReference>
<dbReference type="Proteomes" id="UP000683360">
    <property type="component" value="Unassembled WGS sequence"/>
</dbReference>
<keyword evidence="8" id="KW-0325">Glycoprotein</keyword>
<dbReference type="OrthoDB" id="536948at2759"/>
<dbReference type="FunFam" id="3.10.250.10:FF:000016">
    <property type="entry name" value="Scavenger receptor cysteine-rich protein type 12"/>
    <property type="match status" value="1"/>
</dbReference>
<dbReference type="InterPro" id="IPR001190">
    <property type="entry name" value="SRCR"/>
</dbReference>
<evidence type="ECO:0000256" key="6">
    <source>
        <dbReference type="ARBA" id="ARBA00023136"/>
    </source>
</evidence>
<feature type="disulfide bond" evidence="9">
    <location>
        <begin position="986"/>
        <end position="996"/>
    </location>
</feature>
<evidence type="ECO:0000256" key="8">
    <source>
        <dbReference type="ARBA" id="ARBA00023180"/>
    </source>
</evidence>
<dbReference type="InterPro" id="IPR036772">
    <property type="entry name" value="SRCR-like_dom_sf"/>
</dbReference>
<dbReference type="SMART" id="SM00202">
    <property type="entry name" value="SR"/>
    <property type="match status" value="2"/>
</dbReference>
<dbReference type="InterPro" id="IPR011050">
    <property type="entry name" value="Pectin_lyase_fold/virulence"/>
</dbReference>
<reference evidence="12" key="1">
    <citation type="submission" date="2021-03" db="EMBL/GenBank/DDBJ databases">
        <authorList>
            <person name="Bekaert M."/>
        </authorList>
    </citation>
    <scope>NUCLEOTIDE SEQUENCE</scope>
</reference>